<keyword evidence="2" id="KW-1185">Reference proteome</keyword>
<organism evidence="1 2">
    <name type="scientific">Choristoneura fumiferana</name>
    <name type="common">Spruce budworm moth</name>
    <name type="synonym">Archips fumiferana</name>
    <dbReference type="NCBI Taxonomy" id="7141"/>
    <lineage>
        <taxon>Eukaryota</taxon>
        <taxon>Metazoa</taxon>
        <taxon>Ecdysozoa</taxon>
        <taxon>Arthropoda</taxon>
        <taxon>Hexapoda</taxon>
        <taxon>Insecta</taxon>
        <taxon>Pterygota</taxon>
        <taxon>Neoptera</taxon>
        <taxon>Endopterygota</taxon>
        <taxon>Lepidoptera</taxon>
        <taxon>Glossata</taxon>
        <taxon>Ditrysia</taxon>
        <taxon>Tortricoidea</taxon>
        <taxon>Tortricidae</taxon>
        <taxon>Tortricinae</taxon>
        <taxon>Choristoneura</taxon>
    </lineage>
</organism>
<reference evidence="1 2" key="1">
    <citation type="journal article" date="2022" name="Genome Biol. Evol.">
        <title>The Spruce Budworm Genome: Reconstructing the Evolutionary History of Antifreeze Proteins.</title>
        <authorList>
            <person name="Beliveau C."/>
            <person name="Gagne P."/>
            <person name="Picq S."/>
            <person name="Vernygora O."/>
            <person name="Keeling C.I."/>
            <person name="Pinkney K."/>
            <person name="Doucet D."/>
            <person name="Wen F."/>
            <person name="Johnston J.S."/>
            <person name="Maaroufi H."/>
            <person name="Boyle B."/>
            <person name="Laroche J."/>
            <person name="Dewar K."/>
            <person name="Juretic N."/>
            <person name="Blackburn G."/>
            <person name="Nisole A."/>
            <person name="Brunet B."/>
            <person name="Brandao M."/>
            <person name="Lumley L."/>
            <person name="Duan J."/>
            <person name="Quan G."/>
            <person name="Lucarotti C.J."/>
            <person name="Roe A.D."/>
            <person name="Sperling F.A.H."/>
            <person name="Levesque R.C."/>
            <person name="Cusson M."/>
        </authorList>
    </citation>
    <scope>NUCLEOTIDE SEQUENCE [LARGE SCALE GENOMIC DNA]</scope>
    <source>
        <strain evidence="1">Glfc:IPQL:Cfum</strain>
    </source>
</reference>
<gene>
    <name evidence="1" type="ORF">MSG28_010142</name>
</gene>
<dbReference type="Proteomes" id="UP001064048">
    <property type="component" value="Chromosome 17"/>
</dbReference>
<comment type="caution">
    <text evidence="1">The sequence shown here is derived from an EMBL/GenBank/DDBJ whole genome shotgun (WGS) entry which is preliminary data.</text>
</comment>
<protein>
    <submittedName>
        <fullName evidence="1">Uncharacterized protein</fullName>
    </submittedName>
</protein>
<accession>A0ACC0KKQ5</accession>
<evidence type="ECO:0000313" key="2">
    <source>
        <dbReference type="Proteomes" id="UP001064048"/>
    </source>
</evidence>
<dbReference type="EMBL" id="CM046117">
    <property type="protein sequence ID" value="KAI8436651.1"/>
    <property type="molecule type" value="Genomic_DNA"/>
</dbReference>
<evidence type="ECO:0000313" key="1">
    <source>
        <dbReference type="EMBL" id="KAI8436651.1"/>
    </source>
</evidence>
<sequence length="327" mass="36449">MEEVQTKGVYTDNVFAALGDPLIKGLTEVANVKPKDPVAFLASFLHNFPENEKPRIGTQQPLCKQESNVLVTQEAAEVENDQPPPQPEVVMMNAPVLSRSAARTATRPHRPIDVITVDPRSEASPDAPEAAFSSADRDEHGQSMLHFAAARTHTRNALFQLLQESDVNLAFRDELYRTARDVSLQANVPENTTEIDRWESREELHGAIRRGDLASVEATLSAEGGRTLARSKSSFGRTALHVAVLAQHEEIVAFLAAKFPELLRFGDNLERSPLHYAMGVEKIESLSRVLIRAGAKRVLKDLKGRQPSYYFMNKSDILRLKEEEEVY</sequence>
<proteinExistence type="predicted"/>
<name>A0ACC0KKQ5_CHOFU</name>